<dbReference type="EMBL" id="JAFICZ010000001">
    <property type="protein sequence ID" value="MBP1296617.1"/>
    <property type="molecule type" value="Genomic_DNA"/>
</dbReference>
<organism evidence="1 2">
    <name type="scientific">Bradyrhizobium elkanii</name>
    <dbReference type="NCBI Taxonomy" id="29448"/>
    <lineage>
        <taxon>Bacteria</taxon>
        <taxon>Pseudomonadati</taxon>
        <taxon>Pseudomonadota</taxon>
        <taxon>Alphaproteobacteria</taxon>
        <taxon>Hyphomicrobiales</taxon>
        <taxon>Nitrobacteraceae</taxon>
        <taxon>Bradyrhizobium</taxon>
    </lineage>
</organism>
<dbReference type="Proteomes" id="UP000673383">
    <property type="component" value="Unassembled WGS sequence"/>
</dbReference>
<sequence length="217" mass="23758">MAIITNHMKVMNSALGKIGGGAIMAEDEDTELAAQVVPTYYSRLKSLLGMCEWSFAGRTYKLDAIAKVAENDYDTASMIFNNGWRQAFSLPGTRIGLPRKVLTDPRRPNDPLREYLIEGGVLYADREQVWATVTVMPDPTVWDPQFNLAAEAIVAADLCVPVTHDANLAKDLRQVAEGSAQENGRGGLVGRAITSEAIKARTAAPLWRDPLTDARLR</sequence>
<evidence type="ECO:0000313" key="2">
    <source>
        <dbReference type="Proteomes" id="UP000673383"/>
    </source>
</evidence>
<evidence type="ECO:0000313" key="1">
    <source>
        <dbReference type="EMBL" id="MBP1296617.1"/>
    </source>
</evidence>
<name>A0A8I2C7Q8_BRAEL</name>
<dbReference type="AlphaFoldDB" id="A0A8I2C7Q8"/>
<proteinExistence type="predicted"/>
<accession>A0A8I2C7Q8</accession>
<protein>
    <submittedName>
        <fullName evidence="1">Uncharacterized protein</fullName>
    </submittedName>
</protein>
<reference evidence="1" key="1">
    <citation type="submission" date="2021-02" db="EMBL/GenBank/DDBJ databases">
        <title>Genomic Encyclopedia of Type Strains, Phase IV (KMG-V): Genome sequencing to study the core and pangenomes of soil and plant-associated prokaryotes.</title>
        <authorList>
            <person name="Whitman W."/>
        </authorList>
    </citation>
    <scope>NUCLEOTIDE SEQUENCE</scope>
    <source>
        <strain evidence="1">USDA 406</strain>
    </source>
</reference>
<comment type="caution">
    <text evidence="1">The sequence shown here is derived from an EMBL/GenBank/DDBJ whole genome shotgun (WGS) entry which is preliminary data.</text>
</comment>
<dbReference type="RefSeq" id="WP_209944657.1">
    <property type="nucleotide sequence ID" value="NZ_JAFICZ010000001.1"/>
</dbReference>
<gene>
    <name evidence="1" type="ORF">JOH49_006370</name>
</gene>